<organism evidence="2 3">
    <name type="scientific">Xenopus laevis</name>
    <name type="common">African clawed frog</name>
    <dbReference type="NCBI Taxonomy" id="8355"/>
    <lineage>
        <taxon>Eukaryota</taxon>
        <taxon>Metazoa</taxon>
        <taxon>Chordata</taxon>
        <taxon>Craniata</taxon>
        <taxon>Vertebrata</taxon>
        <taxon>Euteleostomi</taxon>
        <taxon>Amphibia</taxon>
        <taxon>Batrachia</taxon>
        <taxon>Anura</taxon>
        <taxon>Pipoidea</taxon>
        <taxon>Pipidae</taxon>
        <taxon>Xenopodinae</taxon>
        <taxon>Xenopus</taxon>
        <taxon>Xenopus</taxon>
    </lineage>
</organism>
<dbReference type="Gene3D" id="3.10.450.10">
    <property type="match status" value="1"/>
</dbReference>
<dbReference type="InterPro" id="IPR046350">
    <property type="entry name" value="Cystatin_sf"/>
</dbReference>
<dbReference type="KEGG" id="xla:121394987"/>
<dbReference type="GO" id="GO:0005615">
    <property type="term" value="C:extracellular space"/>
    <property type="evidence" value="ECO:0000318"/>
    <property type="project" value="GO_Central"/>
</dbReference>
<dbReference type="GO" id="GO:0005102">
    <property type="term" value="F:signaling receptor binding"/>
    <property type="evidence" value="ECO:0000318"/>
    <property type="project" value="GO_Central"/>
</dbReference>
<dbReference type="GO" id="GO:0050994">
    <property type="term" value="P:regulation of lipid catabolic process"/>
    <property type="evidence" value="ECO:0000318"/>
    <property type="project" value="GO_Central"/>
</dbReference>
<dbReference type="AlphaFoldDB" id="A0A8J1L3R2"/>
<evidence type="ECO:0000313" key="2">
    <source>
        <dbReference type="Proteomes" id="UP000186698"/>
    </source>
</evidence>
<feature type="signal peptide" evidence="1">
    <location>
        <begin position="1"/>
        <end position="21"/>
    </location>
</feature>
<keyword evidence="2" id="KW-1185">Reference proteome</keyword>
<gene>
    <name evidence="3" type="primary">LOC121394987</name>
</gene>
<sequence length="147" mass="16643">MELGRTWCLLVAVGLIVASEGQVPMSELSDLQNKAVALAAEDLHSKKNINNRFQVFSILEATEEVSYYSAGIFVRLNIMKRQTNCPKKHWNEGKECSAVNGGRVFDCYICIKYQYGSHALLSSFIDCVLSRHVNTDRRHKRSQQCKS</sequence>
<dbReference type="GO" id="GO:0050921">
    <property type="term" value="P:positive regulation of chemotaxis"/>
    <property type="evidence" value="ECO:0000318"/>
    <property type="project" value="GO_Central"/>
</dbReference>
<dbReference type="PANTHER" id="PTHR15106">
    <property type="entry name" value="RETINOIC ACID RECEPTOR RESPONDER PROTEIN 2"/>
    <property type="match status" value="1"/>
</dbReference>
<proteinExistence type="predicted"/>
<protein>
    <submittedName>
        <fullName evidence="3">Retinoic acid receptor responder protein 2-like isoform X1</fullName>
    </submittedName>
</protein>
<keyword evidence="1" id="KW-0732">Signal</keyword>
<dbReference type="GeneID" id="121394987"/>
<evidence type="ECO:0000256" key="1">
    <source>
        <dbReference type="SAM" id="SignalP"/>
    </source>
</evidence>
<reference evidence="3" key="1">
    <citation type="submission" date="2025-08" db="UniProtKB">
        <authorList>
            <consortium name="RefSeq"/>
        </authorList>
    </citation>
    <scope>IDENTIFICATION</scope>
    <source>
        <strain evidence="3">J_2021</strain>
        <tissue evidence="3">Erythrocytes</tissue>
    </source>
</reference>
<dbReference type="GO" id="GO:0045087">
    <property type="term" value="P:innate immune response"/>
    <property type="evidence" value="ECO:0000318"/>
    <property type="project" value="GO_Central"/>
</dbReference>
<dbReference type="GO" id="GO:0031012">
    <property type="term" value="C:extracellular matrix"/>
    <property type="evidence" value="ECO:0000318"/>
    <property type="project" value="GO_Central"/>
</dbReference>
<name>A0A8J1L3R2_XENLA</name>
<dbReference type="OrthoDB" id="9894305at2759"/>
<dbReference type="Proteomes" id="UP000186698">
    <property type="component" value="Chromosome 6S"/>
</dbReference>
<dbReference type="RefSeq" id="XP_041423215.1">
    <property type="nucleotide sequence ID" value="XM_041567281.1"/>
</dbReference>
<dbReference type="GO" id="GO:0006954">
    <property type="term" value="P:inflammatory response"/>
    <property type="evidence" value="ECO:0007669"/>
    <property type="project" value="InterPro"/>
</dbReference>
<feature type="chain" id="PRO_5035188064" evidence="1">
    <location>
        <begin position="22"/>
        <end position="147"/>
    </location>
</feature>
<dbReference type="SUPFAM" id="SSF54403">
    <property type="entry name" value="Cystatin/monellin"/>
    <property type="match status" value="1"/>
</dbReference>
<dbReference type="InterPro" id="IPR029562">
    <property type="entry name" value="Chemerin"/>
</dbReference>
<dbReference type="PANTHER" id="PTHR15106:SF3">
    <property type="entry name" value="RETINOIC ACID RECEPTOR RESPONDER PROTEIN 2"/>
    <property type="match status" value="1"/>
</dbReference>
<accession>A0A8J1L3R2</accession>
<evidence type="ECO:0000313" key="3">
    <source>
        <dbReference type="RefSeq" id="XP_041423215.1"/>
    </source>
</evidence>